<dbReference type="Pfam" id="PF13087">
    <property type="entry name" value="AAA_12"/>
    <property type="match status" value="1"/>
</dbReference>
<evidence type="ECO:0000313" key="5">
    <source>
        <dbReference type="Proteomes" id="UP000657385"/>
    </source>
</evidence>
<evidence type="ECO:0000259" key="1">
    <source>
        <dbReference type="Pfam" id="PF00656"/>
    </source>
</evidence>
<keyword evidence="5" id="KW-1185">Reference proteome</keyword>
<dbReference type="InterPro" id="IPR011600">
    <property type="entry name" value="Pept_C14_caspase"/>
</dbReference>
<evidence type="ECO:0000259" key="2">
    <source>
        <dbReference type="Pfam" id="PF13086"/>
    </source>
</evidence>
<proteinExistence type="predicted"/>
<dbReference type="InterPro" id="IPR041677">
    <property type="entry name" value="DNA2/NAM7_AAA_11"/>
</dbReference>
<dbReference type="InterPro" id="IPR045055">
    <property type="entry name" value="DNA2/NAM7-like"/>
</dbReference>
<dbReference type="SUPFAM" id="SSF52540">
    <property type="entry name" value="P-loop containing nucleoside triphosphate hydrolases"/>
    <property type="match status" value="1"/>
</dbReference>
<dbReference type="InterPro" id="IPR047187">
    <property type="entry name" value="SF1_C_Upf1"/>
</dbReference>
<comment type="caution">
    <text evidence="4">The sequence shown here is derived from an EMBL/GenBank/DDBJ whole genome shotgun (WGS) entry which is preliminary data.</text>
</comment>
<dbReference type="InterPro" id="IPR027417">
    <property type="entry name" value="P-loop_NTPase"/>
</dbReference>
<dbReference type="PANTHER" id="PTHR10887">
    <property type="entry name" value="DNA2/NAM7 HELICASE FAMILY"/>
    <property type="match status" value="1"/>
</dbReference>
<name>A0A931B8P1_9ACTN</name>
<dbReference type="NCBIfam" id="NF047832">
    <property type="entry name" value="caspase_w_EACC1"/>
    <property type="match status" value="1"/>
</dbReference>
<dbReference type="AlphaFoldDB" id="A0A931B8P1"/>
<feature type="domain" description="DNA2/NAM7 helicase-like C-terminal" evidence="3">
    <location>
        <begin position="941"/>
        <end position="1117"/>
    </location>
</feature>
<dbReference type="GO" id="GO:0006508">
    <property type="term" value="P:proteolysis"/>
    <property type="evidence" value="ECO:0007669"/>
    <property type="project" value="InterPro"/>
</dbReference>
<dbReference type="CDD" id="cd18808">
    <property type="entry name" value="SF1_C_Upf1"/>
    <property type="match status" value="1"/>
</dbReference>
<accession>A0A931B8P1</accession>
<dbReference type="Gene3D" id="3.40.50.300">
    <property type="entry name" value="P-loop containing nucleotide triphosphate hydrolases"/>
    <property type="match status" value="3"/>
</dbReference>
<reference evidence="4" key="1">
    <citation type="submission" date="2020-11" db="EMBL/GenBank/DDBJ databases">
        <title>Isolation and identification of active actinomycetes.</title>
        <authorList>
            <person name="Yu B."/>
        </authorList>
    </citation>
    <scope>NUCLEOTIDE SEQUENCE</scope>
    <source>
        <strain evidence="4">NEAU-YB345</strain>
    </source>
</reference>
<gene>
    <name evidence="4" type="ORF">I2501_26320</name>
</gene>
<sequence length="1263" mass="137864">MNNDRYALLVGVSQYTHPHVRDLPAVRADLHYMKEVLERLDIGMFNPCTTVAEPTRAEMMCAVEDYLADRQQSETALLYFSGHGQFDQDDGQLYFLTRDADPQDLPHTAVSAEFLHRQLQECRAASKLVLLDCCDSGSVAQSLSAKGLGPHARDQFEQGPLRPRGVYVITASDALQEAFVDAPLGMSRFTGEIVEGLRKGLVSDGTVTVDALFAYVTQRLMGSGVAKEQRPTRSMVGASGTLVIARSPARAVTLPAPPAGSALAQPAPEIPGKAAGRARAEQSAGAQWERLLSYYLACMTQESAGATMPRRDQYDRYDLLDGIAEHLMCGSDEQVEAPEQLPRSESGAAKDTPEIWYGYPVVTLPHQRGRRVEVRLAPLLMQQLEQTVGQDGRRLLRPAGLPFLHPGVLHELLDQGEAAGLTLAWQPTWQHGNAMQMQKAIRDLLREVGLDELTPLDPLALSRHSADTEVRRGAHNTAILLTTRGSTAMTAGLVDNLAALRTRIPQFERTALAALLGSPESATGPRRPQPTIVSAAPLNERQQAVIQAVLTRRLTVAAGPAGTGKSQLVTALNTTARSLGWSVLIASTNNQALTTVESRCDGIAPGLLIRTGNEEVRKREAELLGQLLQQHPTAGQRSSTTHAGTLHNLTGELQAVTTATECLVGEEVQLDRAAAGRVLSASALRTAVSDLAPAWAREAEQLAAWSRTARRRVTTRWFGTWRRRSSAKAFRQQVHPDIGLQLQQTLDAAGPDGLRVLADFADNEVLMRRLRATHDYRELEVLNRKRLDLAADAARVSQEYSRAQVREQVATAERELSERRTSLIQSGSRRSTQRALMGKLPSWAVTTHSVQQLELQPGMFDLVIIDEASQCSVPAILPLLFRAKHALIIGDAEQLRHITTVPPHREQLARRDAKLSASWLEQHRVGYIDHSAYDAAAHAVPAPLLLDEHYRCHPAIASVVNGYCYAGRLRVLTDVRNLATATLPPDSTAKQPLRWRDVSTGAATVGPHGTSWRNHAEITQVESVVEELLAQLPDQSTIGVITPFRAQADALKSRLKHERVKTGTIHAFQGDECDAVILSLVLDPTAAPDSLDWVAAETRMWNVAITRARAHLTVVGDLALWSQRRGLPALLADHCQRAMTNSPAVRSAQVTDDDRTELANLLQARLEKAGYADLERDAMVGGYPCDFVVSAEEGNLAILIDPGPSPDEEAARHLRLLDARARLLTGLDSGGNGAAQAPLSRVIRVPAWRIRAQEPIPGLLIRH</sequence>
<dbReference type="Pfam" id="PF00656">
    <property type="entry name" value="Peptidase_C14"/>
    <property type="match status" value="1"/>
</dbReference>
<dbReference type="InterPro" id="IPR041679">
    <property type="entry name" value="DNA2/NAM7-like_C"/>
</dbReference>
<dbReference type="Gene3D" id="3.40.50.1460">
    <property type="match status" value="1"/>
</dbReference>
<feature type="domain" description="DNA2/NAM7 helicase helicase" evidence="2">
    <location>
        <begin position="538"/>
        <end position="896"/>
    </location>
</feature>
<dbReference type="SUPFAM" id="SSF52129">
    <property type="entry name" value="Caspase-like"/>
    <property type="match status" value="1"/>
</dbReference>
<dbReference type="Pfam" id="PF13086">
    <property type="entry name" value="AAA_11"/>
    <property type="match status" value="1"/>
</dbReference>
<evidence type="ECO:0000313" key="4">
    <source>
        <dbReference type="EMBL" id="MBF9071542.1"/>
    </source>
</evidence>
<dbReference type="InterPro" id="IPR029030">
    <property type="entry name" value="Caspase-like_dom_sf"/>
</dbReference>
<dbReference type="Proteomes" id="UP000657385">
    <property type="component" value="Unassembled WGS sequence"/>
</dbReference>
<protein>
    <submittedName>
        <fullName evidence="4">Caspase family protein</fullName>
    </submittedName>
</protein>
<dbReference type="GO" id="GO:0004197">
    <property type="term" value="F:cysteine-type endopeptidase activity"/>
    <property type="evidence" value="ECO:0007669"/>
    <property type="project" value="InterPro"/>
</dbReference>
<organism evidence="4 5">
    <name type="scientific">Streptacidiphilus fuscans</name>
    <dbReference type="NCBI Taxonomy" id="2789292"/>
    <lineage>
        <taxon>Bacteria</taxon>
        <taxon>Bacillati</taxon>
        <taxon>Actinomycetota</taxon>
        <taxon>Actinomycetes</taxon>
        <taxon>Kitasatosporales</taxon>
        <taxon>Streptomycetaceae</taxon>
        <taxon>Streptacidiphilus</taxon>
    </lineage>
</organism>
<dbReference type="GO" id="GO:0004386">
    <property type="term" value="F:helicase activity"/>
    <property type="evidence" value="ECO:0007669"/>
    <property type="project" value="InterPro"/>
</dbReference>
<dbReference type="RefSeq" id="WP_196196712.1">
    <property type="nucleotide sequence ID" value="NZ_JADPRT010000012.1"/>
</dbReference>
<evidence type="ECO:0000259" key="3">
    <source>
        <dbReference type="Pfam" id="PF13087"/>
    </source>
</evidence>
<feature type="domain" description="Peptidase C14 caspase" evidence="1">
    <location>
        <begin position="5"/>
        <end position="233"/>
    </location>
</feature>
<dbReference type="EMBL" id="JADPRT010000012">
    <property type="protein sequence ID" value="MBF9071542.1"/>
    <property type="molecule type" value="Genomic_DNA"/>
</dbReference>